<evidence type="ECO:0000313" key="2">
    <source>
        <dbReference type="Proteomes" id="UP000224877"/>
    </source>
</evidence>
<keyword evidence="2" id="KW-1185">Reference proteome</keyword>
<proteinExistence type="predicted"/>
<accession>A0A1W7GKQ5</accession>
<organism evidence="1 2">
    <name type="scientific">Tenacibaculum phage pT24</name>
    <dbReference type="NCBI Taxonomy" id="1880590"/>
    <lineage>
        <taxon>Viruses</taxon>
        <taxon>Duplodnaviria</taxon>
        <taxon>Heunggongvirae</taxon>
        <taxon>Uroviricota</taxon>
        <taxon>Caudoviricetes</taxon>
        <taxon>Kungbxnavirus</taxon>
        <taxon>Kungbxnavirus pT24</taxon>
    </lineage>
</organism>
<protein>
    <submittedName>
        <fullName evidence="1">Uncharacterized protein</fullName>
    </submittedName>
</protein>
<sequence length="187" mass="21808">MGKTTSIIEGVNNSTADACLIITYNRASVKKFEDVIRRGGMRKCIIKGAEQLADHNFARGGEKFMIDNKYKKVDIFIDELFIINQLLSNRKIYFHEYLQNLSNSVLEQSNLIIYSTPTFNFHIQEYADYIKSGYTKTDLVYYFLMPEVVESRFNNMFGRTEKDYMKHLENSGIRVIGNELFPSFLKF</sequence>
<dbReference type="Proteomes" id="UP000224877">
    <property type="component" value="Segment"/>
</dbReference>
<dbReference type="EMBL" id="LC168164">
    <property type="protein sequence ID" value="BAX25558.1"/>
    <property type="molecule type" value="Genomic_DNA"/>
</dbReference>
<gene>
    <name evidence="1" type="ORF">BPT24_150</name>
</gene>
<reference evidence="1 2" key="1">
    <citation type="submission" date="2016-07" db="EMBL/GenBank/DDBJ databases">
        <title>Characterization of three bacteriophages infecting bacteria isolated from shrimp culture pond water.</title>
        <authorList>
            <person name="Khoa H.V."/>
        </authorList>
    </citation>
    <scope>NUCLEOTIDE SEQUENCE [LARGE SCALE GENOMIC DNA]</scope>
</reference>
<name>A0A1W7GKQ5_9CAUD</name>
<evidence type="ECO:0000313" key="1">
    <source>
        <dbReference type="EMBL" id="BAX25558.1"/>
    </source>
</evidence>